<gene>
    <name evidence="2" type="primary">Dere\GG26678</name>
    <name evidence="2" type="synonym">GG26678</name>
    <name evidence="2" type="ORF">Dere_GG26678</name>
</gene>
<evidence type="ECO:0008006" key="4">
    <source>
        <dbReference type="Google" id="ProtNLM"/>
    </source>
</evidence>
<dbReference type="Proteomes" id="UP000008711">
    <property type="component" value="Unassembled WGS sequence"/>
</dbReference>
<dbReference type="KEGG" id="der:26526502"/>
<protein>
    <recommendedName>
        <fullName evidence="4">TIL domain-containing protein</fullName>
    </recommendedName>
</protein>
<feature type="chain" id="PRO_5006262483" description="TIL domain-containing protein" evidence="1">
    <location>
        <begin position="22"/>
        <end position="82"/>
    </location>
</feature>
<proteinExistence type="predicted"/>
<reference evidence="2 3" key="2">
    <citation type="journal article" date="2008" name="Bioinformatics">
        <title>Assembly reconciliation.</title>
        <authorList>
            <person name="Zimin A.V."/>
            <person name="Smith D.R."/>
            <person name="Sutton G."/>
            <person name="Yorke J.A."/>
        </authorList>
    </citation>
    <scope>NUCLEOTIDE SEQUENCE [LARGE SCALE GENOMIC DNA]</scope>
    <source>
        <strain evidence="2 3">TSC#14021-0224.01</strain>
    </source>
</reference>
<dbReference type="OrthoDB" id="6236007at2759"/>
<dbReference type="EMBL" id="CH954180">
    <property type="protein sequence ID" value="KQS30044.1"/>
    <property type="molecule type" value="Genomic_DNA"/>
</dbReference>
<reference evidence="2 3" key="1">
    <citation type="journal article" date="2007" name="Nature">
        <title>Evolution of genes and genomes on the Drosophila phylogeny.</title>
        <authorList>
            <consortium name="Drosophila 12 Genomes Consortium"/>
            <person name="Clark A.G."/>
            <person name="Eisen M.B."/>
            <person name="Smith D.R."/>
            <person name="Bergman C.M."/>
            <person name="Oliver B."/>
            <person name="Markow T.A."/>
            <person name="Kaufman T.C."/>
            <person name="Kellis M."/>
            <person name="Gelbart W."/>
            <person name="Iyer V.N."/>
            <person name="Pollard D.A."/>
            <person name="Sackton T.B."/>
            <person name="Larracuente A.M."/>
            <person name="Singh N.D."/>
            <person name="Abad J.P."/>
            <person name="Abt D.N."/>
            <person name="Adryan B."/>
            <person name="Aguade M."/>
            <person name="Akashi H."/>
            <person name="Anderson W.W."/>
            <person name="Aquadro C.F."/>
            <person name="Ardell D.H."/>
            <person name="Arguello R."/>
            <person name="Artieri C.G."/>
            <person name="Barbash D.A."/>
            <person name="Barker D."/>
            <person name="Barsanti P."/>
            <person name="Batterham P."/>
            <person name="Batzoglou S."/>
            <person name="Begun D."/>
            <person name="Bhutkar A."/>
            <person name="Blanco E."/>
            <person name="Bosak S.A."/>
            <person name="Bradley R.K."/>
            <person name="Brand A.D."/>
            <person name="Brent M.R."/>
            <person name="Brooks A.N."/>
            <person name="Brown R.H."/>
            <person name="Butlin R.K."/>
            <person name="Caggese C."/>
            <person name="Calvi B.R."/>
            <person name="Bernardo de Carvalho A."/>
            <person name="Caspi A."/>
            <person name="Castrezana S."/>
            <person name="Celniker S.E."/>
            <person name="Chang J.L."/>
            <person name="Chapple C."/>
            <person name="Chatterji S."/>
            <person name="Chinwalla A."/>
            <person name="Civetta A."/>
            <person name="Clifton S.W."/>
            <person name="Comeron J.M."/>
            <person name="Costello J.C."/>
            <person name="Coyne J.A."/>
            <person name="Daub J."/>
            <person name="David R.G."/>
            <person name="Delcher A.L."/>
            <person name="Delehaunty K."/>
            <person name="Do C.B."/>
            <person name="Ebling H."/>
            <person name="Edwards K."/>
            <person name="Eickbush T."/>
            <person name="Evans J.D."/>
            <person name="Filipski A."/>
            <person name="Findeiss S."/>
            <person name="Freyhult E."/>
            <person name="Fulton L."/>
            <person name="Fulton R."/>
            <person name="Garcia A.C."/>
            <person name="Gardiner A."/>
            <person name="Garfield D.A."/>
            <person name="Garvin B.E."/>
            <person name="Gibson G."/>
            <person name="Gilbert D."/>
            <person name="Gnerre S."/>
            <person name="Godfrey J."/>
            <person name="Good R."/>
            <person name="Gotea V."/>
            <person name="Gravely B."/>
            <person name="Greenberg A.J."/>
            <person name="Griffiths-Jones S."/>
            <person name="Gross S."/>
            <person name="Guigo R."/>
            <person name="Gustafson E.A."/>
            <person name="Haerty W."/>
            <person name="Hahn M.W."/>
            <person name="Halligan D.L."/>
            <person name="Halpern A.L."/>
            <person name="Halter G.M."/>
            <person name="Han M.V."/>
            <person name="Heger A."/>
            <person name="Hillier L."/>
            <person name="Hinrichs A.S."/>
            <person name="Holmes I."/>
            <person name="Hoskins R.A."/>
            <person name="Hubisz M.J."/>
            <person name="Hultmark D."/>
            <person name="Huntley M.A."/>
            <person name="Jaffe D.B."/>
            <person name="Jagadeeshan S."/>
            <person name="Jeck W.R."/>
            <person name="Johnson J."/>
            <person name="Jones C.D."/>
            <person name="Jordan W.C."/>
            <person name="Karpen G.H."/>
            <person name="Kataoka E."/>
            <person name="Keightley P.D."/>
            <person name="Kheradpour P."/>
            <person name="Kirkness E.F."/>
            <person name="Koerich L.B."/>
            <person name="Kristiansen K."/>
            <person name="Kudrna D."/>
            <person name="Kulathinal R.J."/>
            <person name="Kumar S."/>
            <person name="Kwok R."/>
            <person name="Lander E."/>
            <person name="Langley C.H."/>
            <person name="Lapoint R."/>
            <person name="Lazzaro B.P."/>
            <person name="Lee S.J."/>
            <person name="Levesque L."/>
            <person name="Li R."/>
            <person name="Lin C.F."/>
            <person name="Lin M.F."/>
            <person name="Lindblad-Toh K."/>
            <person name="Llopart A."/>
            <person name="Long M."/>
            <person name="Low L."/>
            <person name="Lozovsky E."/>
            <person name="Lu J."/>
            <person name="Luo M."/>
            <person name="Machado C.A."/>
            <person name="Makalowski W."/>
            <person name="Marzo M."/>
            <person name="Matsuda M."/>
            <person name="Matzkin L."/>
            <person name="McAllister B."/>
            <person name="McBride C.S."/>
            <person name="McKernan B."/>
            <person name="McKernan K."/>
            <person name="Mendez-Lago M."/>
            <person name="Minx P."/>
            <person name="Mollenhauer M.U."/>
            <person name="Montooth K."/>
            <person name="Mount S.M."/>
            <person name="Mu X."/>
            <person name="Myers E."/>
            <person name="Negre B."/>
            <person name="Newfeld S."/>
            <person name="Nielsen R."/>
            <person name="Noor M.A."/>
            <person name="O'Grady P."/>
            <person name="Pachter L."/>
            <person name="Papaceit M."/>
            <person name="Parisi M.J."/>
            <person name="Parisi M."/>
            <person name="Parts L."/>
            <person name="Pedersen J.S."/>
            <person name="Pesole G."/>
            <person name="Phillippy A.M."/>
            <person name="Ponting C.P."/>
            <person name="Pop M."/>
            <person name="Porcelli D."/>
            <person name="Powell J.R."/>
            <person name="Prohaska S."/>
            <person name="Pruitt K."/>
            <person name="Puig M."/>
            <person name="Quesneville H."/>
            <person name="Ram K.R."/>
            <person name="Rand D."/>
            <person name="Rasmussen M.D."/>
            <person name="Reed L.K."/>
            <person name="Reenan R."/>
            <person name="Reily A."/>
            <person name="Remington K.A."/>
            <person name="Rieger T.T."/>
            <person name="Ritchie M.G."/>
            <person name="Robin C."/>
            <person name="Rogers Y.H."/>
            <person name="Rohde C."/>
            <person name="Rozas J."/>
            <person name="Rubenfield M.J."/>
            <person name="Ruiz A."/>
            <person name="Russo S."/>
            <person name="Salzberg S.L."/>
            <person name="Sanchez-Gracia A."/>
            <person name="Saranga D.J."/>
            <person name="Sato H."/>
            <person name="Schaeffer S.W."/>
            <person name="Schatz M.C."/>
            <person name="Schlenke T."/>
            <person name="Schwartz R."/>
            <person name="Segarra C."/>
            <person name="Singh R.S."/>
            <person name="Sirot L."/>
            <person name="Sirota M."/>
            <person name="Sisneros N.B."/>
            <person name="Smith C.D."/>
            <person name="Smith T.F."/>
            <person name="Spieth J."/>
            <person name="Stage D.E."/>
            <person name="Stark A."/>
            <person name="Stephan W."/>
            <person name="Strausberg R.L."/>
            <person name="Strempel S."/>
            <person name="Sturgill D."/>
            <person name="Sutton G."/>
            <person name="Sutton G.G."/>
            <person name="Tao W."/>
            <person name="Teichmann S."/>
            <person name="Tobari Y.N."/>
            <person name="Tomimura Y."/>
            <person name="Tsolas J.M."/>
            <person name="Valente V.L."/>
            <person name="Venter E."/>
            <person name="Venter J.C."/>
            <person name="Vicario S."/>
            <person name="Vieira F.G."/>
            <person name="Vilella A.J."/>
            <person name="Villasante A."/>
            <person name="Walenz B."/>
            <person name="Wang J."/>
            <person name="Wasserman M."/>
            <person name="Watts T."/>
            <person name="Wilson D."/>
            <person name="Wilson R.K."/>
            <person name="Wing R.A."/>
            <person name="Wolfner M.F."/>
            <person name="Wong A."/>
            <person name="Wong G.K."/>
            <person name="Wu C.I."/>
            <person name="Wu G."/>
            <person name="Yamamoto D."/>
            <person name="Yang H.P."/>
            <person name="Yang S.P."/>
            <person name="Yorke J.A."/>
            <person name="Yoshida K."/>
            <person name="Zdobnov E."/>
            <person name="Zhang P."/>
            <person name="Zhang Y."/>
            <person name="Zimin A.V."/>
            <person name="Baldwin J."/>
            <person name="Abdouelleil A."/>
            <person name="Abdulkadir J."/>
            <person name="Abebe A."/>
            <person name="Abera B."/>
            <person name="Abreu J."/>
            <person name="Acer S.C."/>
            <person name="Aftuck L."/>
            <person name="Alexander A."/>
            <person name="An P."/>
            <person name="Anderson E."/>
            <person name="Anderson S."/>
            <person name="Arachi H."/>
            <person name="Azer M."/>
            <person name="Bachantsang P."/>
            <person name="Barry A."/>
            <person name="Bayul T."/>
            <person name="Berlin A."/>
            <person name="Bessette D."/>
            <person name="Bloom T."/>
            <person name="Blye J."/>
            <person name="Boguslavskiy L."/>
            <person name="Bonnet C."/>
            <person name="Boukhgalter B."/>
            <person name="Bourzgui I."/>
            <person name="Brown A."/>
            <person name="Cahill P."/>
            <person name="Channer S."/>
            <person name="Cheshatsang Y."/>
            <person name="Chuda L."/>
            <person name="Citroen M."/>
            <person name="Collymore A."/>
            <person name="Cooke P."/>
            <person name="Costello M."/>
            <person name="D'Aco K."/>
            <person name="Daza R."/>
            <person name="De Haan G."/>
            <person name="DeGray S."/>
            <person name="DeMaso C."/>
            <person name="Dhargay N."/>
            <person name="Dooley K."/>
            <person name="Dooley E."/>
            <person name="Doricent M."/>
            <person name="Dorje P."/>
            <person name="Dorjee K."/>
            <person name="Dupes A."/>
            <person name="Elong R."/>
            <person name="Falk J."/>
            <person name="Farina A."/>
            <person name="Faro S."/>
            <person name="Ferguson D."/>
            <person name="Fisher S."/>
            <person name="Foley C.D."/>
            <person name="Franke A."/>
            <person name="Friedrich D."/>
            <person name="Gadbois L."/>
            <person name="Gearin G."/>
            <person name="Gearin C.R."/>
            <person name="Giannoukos G."/>
            <person name="Goode T."/>
            <person name="Graham J."/>
            <person name="Grandbois E."/>
            <person name="Grewal S."/>
            <person name="Gyaltsen K."/>
            <person name="Hafez N."/>
            <person name="Hagos B."/>
            <person name="Hall J."/>
            <person name="Henson C."/>
            <person name="Hollinger A."/>
            <person name="Honan T."/>
            <person name="Huard M.D."/>
            <person name="Hughes L."/>
            <person name="Hurhula B."/>
            <person name="Husby M.E."/>
            <person name="Kamat A."/>
            <person name="Kanga B."/>
            <person name="Kashin S."/>
            <person name="Khazanovich D."/>
            <person name="Kisner P."/>
            <person name="Lance K."/>
            <person name="Lara M."/>
            <person name="Lee W."/>
            <person name="Lennon N."/>
            <person name="Letendre F."/>
            <person name="LeVine R."/>
            <person name="Lipovsky A."/>
            <person name="Liu X."/>
            <person name="Liu J."/>
            <person name="Liu S."/>
            <person name="Lokyitsang T."/>
            <person name="Lokyitsang Y."/>
            <person name="Lubonja R."/>
            <person name="Lui A."/>
            <person name="MacDonald P."/>
            <person name="Magnisalis V."/>
            <person name="Maru K."/>
            <person name="Matthews C."/>
            <person name="McCusker W."/>
            <person name="McDonough S."/>
            <person name="Mehta T."/>
            <person name="Meldrim J."/>
            <person name="Meneus L."/>
            <person name="Mihai O."/>
            <person name="Mihalev A."/>
            <person name="Mihova T."/>
            <person name="Mittelman R."/>
            <person name="Mlenga V."/>
            <person name="Montmayeur A."/>
            <person name="Mulrain L."/>
            <person name="Navidi A."/>
            <person name="Naylor J."/>
            <person name="Negash T."/>
            <person name="Nguyen T."/>
            <person name="Nguyen N."/>
            <person name="Nicol R."/>
            <person name="Norbu C."/>
            <person name="Norbu N."/>
            <person name="Novod N."/>
            <person name="O'Neill B."/>
            <person name="Osman S."/>
            <person name="Markiewicz E."/>
            <person name="Oyono O.L."/>
            <person name="Patti C."/>
            <person name="Phunkhang P."/>
            <person name="Pierre F."/>
            <person name="Priest M."/>
            <person name="Raghuraman S."/>
            <person name="Rege F."/>
            <person name="Reyes R."/>
            <person name="Rise C."/>
            <person name="Rogov P."/>
            <person name="Ross K."/>
            <person name="Ryan E."/>
            <person name="Settipalli S."/>
            <person name="Shea T."/>
            <person name="Sherpa N."/>
            <person name="Shi L."/>
            <person name="Shih D."/>
            <person name="Sparrow T."/>
            <person name="Spaulding J."/>
            <person name="Stalker J."/>
            <person name="Stange-Thomann N."/>
            <person name="Stavropoulos S."/>
            <person name="Stone C."/>
            <person name="Strader C."/>
            <person name="Tesfaye S."/>
            <person name="Thomson T."/>
            <person name="Thoulutsang Y."/>
            <person name="Thoulutsang D."/>
            <person name="Topham K."/>
            <person name="Topping I."/>
            <person name="Tsamla T."/>
            <person name="Vassiliev H."/>
            <person name="Vo A."/>
            <person name="Wangchuk T."/>
            <person name="Wangdi T."/>
            <person name="Weiand M."/>
            <person name="Wilkinson J."/>
            <person name="Wilson A."/>
            <person name="Yadav S."/>
            <person name="Young G."/>
            <person name="Yu Q."/>
            <person name="Zembek L."/>
            <person name="Zhong D."/>
            <person name="Zimmer A."/>
            <person name="Zwirko Z."/>
            <person name="Jaffe D.B."/>
            <person name="Alvarez P."/>
            <person name="Brockman W."/>
            <person name="Butler J."/>
            <person name="Chin C."/>
            <person name="Gnerre S."/>
            <person name="Grabherr M."/>
            <person name="Kleber M."/>
            <person name="Mauceli E."/>
            <person name="MacCallum I."/>
        </authorList>
    </citation>
    <scope>NUCLEOTIDE SEQUENCE [LARGE SCALE GENOMIC DNA]</scope>
    <source>
        <strain evidence="2 3">TSC#14021-0224.01</strain>
    </source>
</reference>
<organism evidence="2 3">
    <name type="scientific">Drosophila erecta</name>
    <name type="common">Fruit fly</name>
    <dbReference type="NCBI Taxonomy" id="7220"/>
    <lineage>
        <taxon>Eukaryota</taxon>
        <taxon>Metazoa</taxon>
        <taxon>Ecdysozoa</taxon>
        <taxon>Arthropoda</taxon>
        <taxon>Hexapoda</taxon>
        <taxon>Insecta</taxon>
        <taxon>Pterygota</taxon>
        <taxon>Neoptera</taxon>
        <taxon>Endopterygota</taxon>
        <taxon>Diptera</taxon>
        <taxon>Brachycera</taxon>
        <taxon>Muscomorpha</taxon>
        <taxon>Ephydroidea</taxon>
        <taxon>Drosophilidae</taxon>
        <taxon>Drosophila</taxon>
        <taxon>Sophophora</taxon>
    </lineage>
</organism>
<evidence type="ECO:0000256" key="1">
    <source>
        <dbReference type="SAM" id="SignalP"/>
    </source>
</evidence>
<name>A0A0Q5T3V3_DROER</name>
<accession>A0A0Q5T3V3</accession>
<dbReference type="AlphaFoldDB" id="A0A0Q5T3V3"/>
<evidence type="ECO:0000313" key="2">
    <source>
        <dbReference type="EMBL" id="KQS30044.1"/>
    </source>
</evidence>
<keyword evidence="1" id="KW-0732">Signal</keyword>
<keyword evidence="3" id="KW-1185">Reference proteome</keyword>
<sequence length="82" mass="9200">MQNRWTAVKFLLLLMVPAIRGNLDGSGRCGPYECHLSNPICRCESFCQEFTHRCWKNPSGCHCARGYARDEGGHCVPLILCA</sequence>
<feature type="signal peptide" evidence="1">
    <location>
        <begin position="1"/>
        <end position="21"/>
    </location>
</feature>
<evidence type="ECO:0000313" key="3">
    <source>
        <dbReference type="Proteomes" id="UP000008711"/>
    </source>
</evidence>